<dbReference type="GO" id="GO:0016020">
    <property type="term" value="C:membrane"/>
    <property type="evidence" value="ECO:0007669"/>
    <property type="project" value="UniProtKB-SubCell"/>
</dbReference>
<evidence type="ECO:0000256" key="3">
    <source>
        <dbReference type="ARBA" id="ARBA00022723"/>
    </source>
</evidence>
<keyword evidence="4" id="KW-0547">Nucleotide-binding</keyword>
<accession>A0A2U1KC66</accession>
<evidence type="ECO:0000256" key="5">
    <source>
        <dbReference type="ARBA" id="ARBA00022840"/>
    </source>
</evidence>
<dbReference type="Proteomes" id="UP000245207">
    <property type="component" value="Unassembled WGS sequence"/>
</dbReference>
<keyword evidence="5" id="KW-0067">ATP-binding</keyword>
<dbReference type="GO" id="GO:0046872">
    <property type="term" value="F:metal ion binding"/>
    <property type="evidence" value="ECO:0007669"/>
    <property type="project" value="UniProtKB-KW"/>
</dbReference>
<evidence type="ECO:0000256" key="2">
    <source>
        <dbReference type="ARBA" id="ARBA00006024"/>
    </source>
</evidence>
<keyword evidence="9" id="KW-1185">Reference proteome</keyword>
<dbReference type="InterPro" id="IPR051949">
    <property type="entry name" value="Cation_Transport_ATPase"/>
</dbReference>
<reference evidence="8 9" key="1">
    <citation type="journal article" date="2018" name="Mol. Plant">
        <title>The genome of Artemisia annua provides insight into the evolution of Asteraceae family and artemisinin biosynthesis.</title>
        <authorList>
            <person name="Shen Q."/>
            <person name="Zhang L."/>
            <person name="Liao Z."/>
            <person name="Wang S."/>
            <person name="Yan T."/>
            <person name="Shi P."/>
            <person name="Liu M."/>
            <person name="Fu X."/>
            <person name="Pan Q."/>
            <person name="Wang Y."/>
            <person name="Lv Z."/>
            <person name="Lu X."/>
            <person name="Zhang F."/>
            <person name="Jiang W."/>
            <person name="Ma Y."/>
            <person name="Chen M."/>
            <person name="Hao X."/>
            <person name="Li L."/>
            <person name="Tang Y."/>
            <person name="Lv G."/>
            <person name="Zhou Y."/>
            <person name="Sun X."/>
            <person name="Brodelius P.E."/>
            <person name="Rose J.K.C."/>
            <person name="Tang K."/>
        </authorList>
    </citation>
    <scope>NUCLEOTIDE SEQUENCE [LARGE SCALE GENOMIC DNA]</scope>
    <source>
        <strain evidence="9">cv. Huhao1</strain>
        <tissue evidence="8">Leaf</tissue>
    </source>
</reference>
<dbReference type="AlphaFoldDB" id="A0A2U1KC66"/>
<evidence type="ECO:0000313" key="8">
    <source>
        <dbReference type="EMBL" id="PWA34360.1"/>
    </source>
</evidence>
<evidence type="ECO:0000256" key="6">
    <source>
        <dbReference type="ARBA" id="ARBA00022842"/>
    </source>
</evidence>
<dbReference type="GO" id="GO:0005524">
    <property type="term" value="F:ATP binding"/>
    <property type="evidence" value="ECO:0007669"/>
    <property type="project" value="UniProtKB-KW"/>
</dbReference>
<dbReference type="EMBL" id="PKPP01022876">
    <property type="protein sequence ID" value="PWA34360.1"/>
    <property type="molecule type" value="Genomic_DNA"/>
</dbReference>
<dbReference type="PANTHER" id="PTHR43079">
    <property type="entry name" value="PROBABLE CADMIUM/ZINC-TRANSPORTING ATPASE HMA1"/>
    <property type="match status" value="1"/>
</dbReference>
<keyword evidence="7" id="KW-1278">Translocase</keyword>
<keyword evidence="6" id="KW-0460">Magnesium</keyword>
<dbReference type="PANTHER" id="PTHR43079:SF1">
    <property type="entry name" value="CADMIUM_ZINC-TRANSPORTING ATPASE HMA1, CHLOROPLASTIC-RELATED"/>
    <property type="match status" value="1"/>
</dbReference>
<name>A0A2U1KC66_ARTAN</name>
<protein>
    <submittedName>
        <fullName evidence="8">Heavy metal atpase 1</fullName>
    </submittedName>
</protein>
<evidence type="ECO:0000256" key="1">
    <source>
        <dbReference type="ARBA" id="ARBA00004141"/>
    </source>
</evidence>
<evidence type="ECO:0000313" key="9">
    <source>
        <dbReference type="Proteomes" id="UP000245207"/>
    </source>
</evidence>
<proteinExistence type="inferred from homology"/>
<keyword evidence="3" id="KW-0479">Metal-binding</keyword>
<comment type="caution">
    <text evidence="8">The sequence shown here is derived from an EMBL/GenBank/DDBJ whole genome shotgun (WGS) entry which is preliminary data.</text>
</comment>
<evidence type="ECO:0000256" key="4">
    <source>
        <dbReference type="ARBA" id="ARBA00022741"/>
    </source>
</evidence>
<dbReference type="STRING" id="35608.A0A2U1KC66"/>
<organism evidence="8 9">
    <name type="scientific">Artemisia annua</name>
    <name type="common">Sweet wormwood</name>
    <dbReference type="NCBI Taxonomy" id="35608"/>
    <lineage>
        <taxon>Eukaryota</taxon>
        <taxon>Viridiplantae</taxon>
        <taxon>Streptophyta</taxon>
        <taxon>Embryophyta</taxon>
        <taxon>Tracheophyta</taxon>
        <taxon>Spermatophyta</taxon>
        <taxon>Magnoliopsida</taxon>
        <taxon>eudicotyledons</taxon>
        <taxon>Gunneridae</taxon>
        <taxon>Pentapetalae</taxon>
        <taxon>asterids</taxon>
        <taxon>campanulids</taxon>
        <taxon>Asterales</taxon>
        <taxon>Asteraceae</taxon>
        <taxon>Asteroideae</taxon>
        <taxon>Anthemideae</taxon>
        <taxon>Artemisiinae</taxon>
        <taxon>Artemisia</taxon>
    </lineage>
</organism>
<evidence type="ECO:0000256" key="7">
    <source>
        <dbReference type="ARBA" id="ARBA00022967"/>
    </source>
</evidence>
<comment type="similarity">
    <text evidence="2">Belongs to the cation transport ATPase (P-type) (TC 3.A.3) family. Type IB subfamily.</text>
</comment>
<comment type="subcellular location">
    <subcellularLocation>
        <location evidence="1">Membrane</location>
        <topology evidence="1">Multi-pass membrane protein</topology>
    </subcellularLocation>
</comment>
<sequence>MAVIIVLVDVALIGPIPFQCPFFSTPGAHLQRVLGLMVKASLCALVVAPLGYATTISASAKKNAFQGMFVTKKFYGLFGRKKVYWQFGQKNVLWVVWTCLDITYFRGCLET</sequence>
<gene>
    <name evidence="8" type="ORF">CTI12_AA621880</name>
</gene>